<keyword evidence="1" id="KW-0812">Transmembrane</keyword>
<evidence type="ECO:0000313" key="2">
    <source>
        <dbReference type="EMBL" id="QDD70158.1"/>
    </source>
</evidence>
<feature type="transmembrane region" description="Helical" evidence="1">
    <location>
        <begin position="12"/>
        <end position="29"/>
    </location>
</feature>
<sequence>MNIWIKRIIKAIVIWLLLIMIYLTLNLWFNVNIPIVSNIFGVNLIANTEAGRSITMTSIFPNWILSLACFVIAYVGVRWFWKGINKSKK</sequence>
<accession>A0A5B8ECI1</accession>
<evidence type="ECO:0000256" key="1">
    <source>
        <dbReference type="SAM" id="Phobius"/>
    </source>
</evidence>
<dbReference type="AlphaFoldDB" id="A0A5B8ECI1"/>
<reference evidence="2 3" key="1">
    <citation type="submission" date="2018-06" db="EMBL/GenBank/DDBJ databases">
        <title>Complete genome sequnece of Lactobacillus amylovorus PMRA3.</title>
        <authorList>
            <person name="Nam Y.-D."/>
            <person name="Chung W.-H."/>
            <person name="Park Y.S."/>
            <person name="Kang J."/>
        </authorList>
    </citation>
    <scope>NUCLEOTIDE SEQUENCE [LARGE SCALE GENOMIC DNA]</scope>
    <source>
        <strain evidence="2 3">PMRA3</strain>
    </source>
</reference>
<gene>
    <name evidence="2" type="ORF">DM298_04150</name>
</gene>
<dbReference type="Proteomes" id="UP000312326">
    <property type="component" value="Chromosome"/>
</dbReference>
<protein>
    <submittedName>
        <fullName evidence="2">Uncharacterized protein</fullName>
    </submittedName>
</protein>
<evidence type="ECO:0000313" key="3">
    <source>
        <dbReference type="Proteomes" id="UP000312326"/>
    </source>
</evidence>
<keyword evidence="1" id="KW-1133">Transmembrane helix</keyword>
<name>A0A5B8ECI1_LACAM</name>
<dbReference type="EMBL" id="CP029754">
    <property type="protein sequence ID" value="QDD70158.1"/>
    <property type="molecule type" value="Genomic_DNA"/>
</dbReference>
<feature type="transmembrane region" description="Helical" evidence="1">
    <location>
        <begin position="63"/>
        <end position="81"/>
    </location>
</feature>
<proteinExistence type="predicted"/>
<keyword evidence="1" id="KW-0472">Membrane</keyword>
<organism evidence="2 3">
    <name type="scientific">Lactobacillus amylovorus</name>
    <dbReference type="NCBI Taxonomy" id="1604"/>
    <lineage>
        <taxon>Bacteria</taxon>
        <taxon>Bacillati</taxon>
        <taxon>Bacillota</taxon>
        <taxon>Bacilli</taxon>
        <taxon>Lactobacillales</taxon>
        <taxon>Lactobacillaceae</taxon>
        <taxon>Lactobacillus</taxon>
    </lineage>
</organism>